<dbReference type="PRINTS" id="PR00765">
    <property type="entry name" value="CRBOXYPTASEA"/>
</dbReference>
<dbReference type="SMART" id="SM00631">
    <property type="entry name" value="Zn_pept"/>
    <property type="match status" value="1"/>
</dbReference>
<evidence type="ECO:0000256" key="1">
    <source>
        <dbReference type="ARBA" id="ARBA00001947"/>
    </source>
</evidence>
<evidence type="ECO:0000256" key="10">
    <source>
        <dbReference type="SAM" id="SignalP"/>
    </source>
</evidence>
<dbReference type="PANTHER" id="PTHR11705:SF143">
    <property type="entry name" value="SLL0236 PROTEIN"/>
    <property type="match status" value="1"/>
</dbReference>
<accession>A0ABU4T948</accession>
<sequence>MKRSAKVLSALVLVLGGVVVSPAAAVPGDDPMDVYVAQVTGEQAGELSRQGYDVTAGRAVGDEVEVELVLAASQQKELAKRGVDAKLKKNKDGKSARQLAAEQAVDGFSVWRSFDEVGGIRDQLYALARENRNLVKLEVLGKTGQGRELIAVKVTQGANGQVDGSRPAVLYSSTQHAREWISTEVNRRLLYHFVNRFKAGDQQIKDLLKSTELWFVLVANPDGYEYSFDAERLWRKNLRDNDGNGVITVGDGVDPNRNFDEHFNYDNEGSSSTAASDTYRGPSKASEPETKAMQGLLDRIKPKFQSNWHSAGEWILYPQGWQTGSPEADNPIYVALAGTDAKPAIAGFDPGISSDELYVTNGETTDYADARNGTVSFTPELSEGCDGCGFVFPDDEALVEAEFQKTLPFSMSLAQSAVDPANPKSAVGIGVQPFYLDQADADVENTPLSMLDFTFDVSYGDPQEVRVLAKKSLGAVTAKWQIGNGPVQSAPTSEWTGGERYGAGNANYYHVVRGVVSGTSPGDQVKVWFEGGGQTSGSFTYRAVSETGDDVLVLAAEDYTGASPAMPGVTAPKYLSYYTDALTAAGLGHDVYDVDANGRKAPDALGVLSHYRAVIWYTGDDVITREPGWGPGNASSLAQTELFEVRDYLNEGGKVLYTGKYAGHQYASGHGTQLYDPFENAQCSTLPDAALRCRPLAGSGDNVNDVIEYWFGASIINEGAGQDENGDTFDVKGVADPHTGLAWGLNGLDSAQNQDHTASFLTTSGLLPVDQYPQFASNVSAAWDRPGGPFAPHSGEMYMYSQISDVSYKRLTRTISVPTSGAQLSFWTSYDTEPEWDHLFVEARTAGGDNWTTLPDINGHTTPSTGQSCPEGWRDLHPQLDHYQTLNADGTCSPTGTTGAWNAASAGSGGWQQWNVDLSAYVGTQVEVSIAYASDWSAQGLGVFVDDVVVTTGEGSTSFESGMDGWAVTGPPPGSAPNGNNFVRTTAAGFPEGAVVKTADTLYFGFGFEGISDVAIRNEVMARSMTYLLS</sequence>
<evidence type="ECO:0000256" key="5">
    <source>
        <dbReference type="ARBA" id="ARBA00022801"/>
    </source>
</evidence>
<evidence type="ECO:0000313" key="13">
    <source>
        <dbReference type="Proteomes" id="UP001285521"/>
    </source>
</evidence>
<keyword evidence="12" id="KW-0121">Carboxypeptidase</keyword>
<comment type="cofactor">
    <cofactor evidence="1">
        <name>Zn(2+)</name>
        <dbReference type="ChEBI" id="CHEBI:29105"/>
    </cofactor>
</comment>
<protein>
    <submittedName>
        <fullName evidence="12">M14 family zinc carboxypeptidase</fullName>
    </submittedName>
</protein>
<evidence type="ECO:0000256" key="8">
    <source>
        <dbReference type="PROSITE-ProRule" id="PRU01379"/>
    </source>
</evidence>
<feature type="region of interest" description="Disordered" evidence="9">
    <location>
        <begin position="258"/>
        <end position="290"/>
    </location>
</feature>
<evidence type="ECO:0000313" key="12">
    <source>
        <dbReference type="EMBL" id="MDX8034697.1"/>
    </source>
</evidence>
<dbReference type="PROSITE" id="PS00132">
    <property type="entry name" value="CARBOXYPEPT_ZN_1"/>
    <property type="match status" value="1"/>
</dbReference>
<dbReference type="InterPro" id="IPR033810">
    <property type="entry name" value="Carboxypeptidase_T"/>
</dbReference>
<dbReference type="SUPFAM" id="SSF53187">
    <property type="entry name" value="Zn-dependent exopeptidases"/>
    <property type="match status" value="1"/>
</dbReference>
<feature type="active site" description="Proton donor/acceptor" evidence="8">
    <location>
        <position position="380"/>
    </location>
</feature>
<evidence type="ECO:0000259" key="11">
    <source>
        <dbReference type="PROSITE" id="PS52035"/>
    </source>
</evidence>
<evidence type="ECO:0000256" key="2">
    <source>
        <dbReference type="ARBA" id="ARBA00005988"/>
    </source>
</evidence>
<name>A0ABU4T948_9PSEU</name>
<keyword evidence="5" id="KW-0378">Hydrolase</keyword>
<comment type="caution">
    <text evidence="12">The sequence shown here is derived from an EMBL/GenBank/DDBJ whole genome shotgun (WGS) entry which is preliminary data.</text>
</comment>
<feature type="compositionally biased region" description="Polar residues" evidence="9">
    <location>
        <begin position="267"/>
        <end position="276"/>
    </location>
</feature>
<feature type="domain" description="Peptidase M14" evidence="11">
    <location>
        <begin position="110"/>
        <end position="417"/>
    </location>
</feature>
<feature type="signal peptide" evidence="10">
    <location>
        <begin position="1"/>
        <end position="25"/>
    </location>
</feature>
<dbReference type="EMBL" id="JAXAVW010000029">
    <property type="protein sequence ID" value="MDX8034697.1"/>
    <property type="molecule type" value="Genomic_DNA"/>
</dbReference>
<gene>
    <name evidence="12" type="ORF">SK803_31150</name>
</gene>
<proteinExistence type="inferred from homology"/>
<dbReference type="GO" id="GO:0004180">
    <property type="term" value="F:carboxypeptidase activity"/>
    <property type="evidence" value="ECO:0007669"/>
    <property type="project" value="UniProtKB-KW"/>
</dbReference>
<dbReference type="Pfam" id="PF00246">
    <property type="entry name" value="Peptidase_M14"/>
    <property type="match status" value="1"/>
</dbReference>
<feature type="chain" id="PRO_5045175514" evidence="10">
    <location>
        <begin position="26"/>
        <end position="1030"/>
    </location>
</feature>
<reference evidence="12 13" key="2">
    <citation type="submission" date="2023-11" db="EMBL/GenBank/DDBJ databases">
        <authorList>
            <person name="Lara A.C."/>
            <person name="Chronakova A."/>
        </authorList>
    </citation>
    <scope>NUCLEOTIDE SEQUENCE [LARGE SCALE GENOMIC DNA]</scope>
    <source>
        <strain evidence="12 13">BCCO 10_0856</strain>
    </source>
</reference>
<dbReference type="InterPro" id="IPR000834">
    <property type="entry name" value="Peptidase_M14"/>
</dbReference>
<dbReference type="InterPro" id="IPR057246">
    <property type="entry name" value="CARBOXYPEPT_ZN_1"/>
</dbReference>
<dbReference type="PROSITE" id="PS52035">
    <property type="entry name" value="PEPTIDASE_M14"/>
    <property type="match status" value="1"/>
</dbReference>
<dbReference type="Pfam" id="PF20773">
    <property type="entry name" value="InhA-like_MAM"/>
    <property type="match status" value="1"/>
</dbReference>
<comment type="similarity">
    <text evidence="2 8">Belongs to the peptidase M14 family.</text>
</comment>
<dbReference type="PANTHER" id="PTHR11705">
    <property type="entry name" value="PROTEASE FAMILY M14 CARBOXYPEPTIDASE A,B"/>
    <property type="match status" value="1"/>
</dbReference>
<dbReference type="Gene3D" id="3.40.630.10">
    <property type="entry name" value="Zn peptidases"/>
    <property type="match status" value="1"/>
</dbReference>
<keyword evidence="3" id="KW-0645">Protease</keyword>
<keyword evidence="10" id="KW-0732">Signal</keyword>
<evidence type="ECO:0000256" key="7">
    <source>
        <dbReference type="ARBA" id="ARBA00023049"/>
    </source>
</evidence>
<dbReference type="CDD" id="cd03859">
    <property type="entry name" value="M14_CPT"/>
    <property type="match status" value="1"/>
</dbReference>
<dbReference type="RefSeq" id="WP_319969716.1">
    <property type="nucleotide sequence ID" value="NZ_JAXAVW010000029.1"/>
</dbReference>
<reference evidence="12 13" key="1">
    <citation type="submission" date="2023-11" db="EMBL/GenBank/DDBJ databases">
        <title>Lentzea sokolovensis, sp. nov., Lentzea kristufkii, sp. nov., and Lentzea miocenensis, sp. nov., rare actinobacteria from Sokolov Coal Basin, Miocene lacustrine sediment, Czech Republic.</title>
        <authorList>
            <person name="Lara A."/>
            <person name="Kotroba L."/>
            <person name="Nouioui I."/>
            <person name="Neumann-Schaal M."/>
            <person name="Mast Y."/>
            <person name="Chronakova A."/>
        </authorList>
    </citation>
    <scope>NUCLEOTIDE SEQUENCE [LARGE SCALE GENOMIC DNA]</scope>
    <source>
        <strain evidence="12 13">BCCO 10_0856</strain>
    </source>
</reference>
<evidence type="ECO:0000256" key="3">
    <source>
        <dbReference type="ARBA" id="ARBA00022670"/>
    </source>
</evidence>
<evidence type="ECO:0000256" key="4">
    <source>
        <dbReference type="ARBA" id="ARBA00022723"/>
    </source>
</evidence>
<keyword evidence="13" id="KW-1185">Reference proteome</keyword>
<keyword evidence="6" id="KW-0862">Zinc</keyword>
<keyword evidence="4" id="KW-0479">Metal-binding</keyword>
<dbReference type="Proteomes" id="UP001285521">
    <property type="component" value="Unassembled WGS sequence"/>
</dbReference>
<evidence type="ECO:0000256" key="9">
    <source>
        <dbReference type="SAM" id="MobiDB-lite"/>
    </source>
</evidence>
<evidence type="ECO:0000256" key="6">
    <source>
        <dbReference type="ARBA" id="ARBA00022833"/>
    </source>
</evidence>
<keyword evidence="7" id="KW-0482">Metalloprotease</keyword>
<organism evidence="12 13">
    <name type="scientific">Lentzea miocenica</name>
    <dbReference type="NCBI Taxonomy" id="3095431"/>
    <lineage>
        <taxon>Bacteria</taxon>
        <taxon>Bacillati</taxon>
        <taxon>Actinomycetota</taxon>
        <taxon>Actinomycetes</taxon>
        <taxon>Pseudonocardiales</taxon>
        <taxon>Pseudonocardiaceae</taxon>
        <taxon>Lentzea</taxon>
    </lineage>
</organism>